<sequence>MSPGEVNVAEEGPFQNPWAPARSQSSALPPACLLRPRGKHADAGDPPAPSPASSGLFSRVFFKTYKISRGRFALSFSRRIAIRNAILPSLALSLLTRSLTSARVRLRRASTRPRAPRVRSLLPPRCPARPAVPRSTLRSRDPHRRTPASPRLLLDTHHAHLGWPPNSENLWWPLCKRGRNNAEFVPRVRLPTVGRGKQTHLEKARSRSLTHSLARSRSKTVGKNKKQLQNTNTHIFYSLVKVFKQIQLHKHAKQTPNKKLAARPIYSLGIPVALVACIDALGSSADAAWRWNQEGAELKPKRVRSTPVAPRPVEIRLLRGPVTSTLRTIPKEGTQLIEMGRRSSDTEEESRSKRKKKHRRRSSSSSSSDSRTYSRKKSGRKSRSKSRSWSRDLQSRSHSYDRRRRHRSSSSSSYGSRRKRSRSRSRGRGKSYRLQRSRSKSRTRRSRSRPRPRSHSRSSERSSHRRTRSRSRDRDRRKGRDKEKREKEKEKAKDKELHNIKRGESGNIKAGLEHLPPAEQAKARLQLVLEAAAKADEALKAKERNEEEAKRRKEEDQATLVEQVKRVKEIEAIESESFVQQTFRSSKEVRKAVEPSEVKQAAPAAGPAATAAELPSVGKELDPSSIPTAIKYQDDNSLAHPNLFIEKAEAEEKWFKRLIALRQERLMGSPVA</sequence>
<feature type="region of interest" description="Disordered" evidence="1">
    <location>
        <begin position="1"/>
        <end position="52"/>
    </location>
</feature>
<feature type="region of interest" description="Disordered" evidence="1">
    <location>
        <begin position="589"/>
        <end position="633"/>
    </location>
</feature>
<evidence type="ECO:0000313" key="3">
    <source>
        <dbReference type="RefSeq" id="XP_012871590.1"/>
    </source>
</evidence>
<dbReference type="AlphaFoldDB" id="A0A1S3F5R4"/>
<feature type="compositionally biased region" description="Basic and acidic residues" evidence="1">
    <location>
        <begin position="539"/>
        <end position="556"/>
    </location>
</feature>
<evidence type="ECO:0000256" key="1">
    <source>
        <dbReference type="SAM" id="MobiDB-lite"/>
    </source>
</evidence>
<feature type="region of interest" description="Disordered" evidence="1">
    <location>
        <begin position="107"/>
        <end position="149"/>
    </location>
</feature>
<dbReference type="PANTHER" id="PTHR31968:SF4">
    <property type="entry name" value="SERINE_ARGININE-RELATED PROTEIN 53"/>
    <property type="match status" value="1"/>
</dbReference>
<feature type="compositionally biased region" description="Basic residues" evidence="1">
    <location>
        <begin position="214"/>
        <end position="226"/>
    </location>
</feature>
<feature type="compositionally biased region" description="Low complexity" evidence="1">
    <location>
        <begin position="601"/>
        <end position="612"/>
    </location>
</feature>
<dbReference type="GO" id="GO:0005634">
    <property type="term" value="C:nucleus"/>
    <property type="evidence" value="ECO:0007669"/>
    <property type="project" value="TreeGrafter"/>
</dbReference>
<dbReference type="GO" id="GO:0000380">
    <property type="term" value="P:alternative mRNA splicing, via spliceosome"/>
    <property type="evidence" value="ECO:0007669"/>
    <property type="project" value="InterPro"/>
</dbReference>
<dbReference type="InParanoid" id="A0A1S3F5R4"/>
<dbReference type="KEGG" id="dord:105985545"/>
<feature type="compositionally biased region" description="Basic and acidic residues" evidence="1">
    <location>
        <begin position="470"/>
        <end position="504"/>
    </location>
</feature>
<feature type="region of interest" description="Disordered" evidence="1">
    <location>
        <begin position="325"/>
        <end position="511"/>
    </location>
</feature>
<feature type="compositionally biased region" description="Low complexity" evidence="1">
    <location>
        <begin position="118"/>
        <end position="135"/>
    </location>
</feature>
<name>A0A1S3F5R4_DIPOR</name>
<feature type="compositionally biased region" description="Basic residues" evidence="1">
    <location>
        <begin position="373"/>
        <end position="388"/>
    </location>
</feature>
<feature type="region of interest" description="Disordered" evidence="1">
    <location>
        <begin position="195"/>
        <end position="226"/>
    </location>
</feature>
<feature type="compositionally biased region" description="Basic residues" evidence="1">
    <location>
        <begin position="352"/>
        <end position="362"/>
    </location>
</feature>
<dbReference type="OrthoDB" id="9946564at2759"/>
<evidence type="ECO:0000313" key="2">
    <source>
        <dbReference type="Proteomes" id="UP000081671"/>
    </source>
</evidence>
<dbReference type="GeneID" id="105985545"/>
<dbReference type="PANTHER" id="PTHR31968">
    <property type="entry name" value="SERINE/ARGININE-RELATED PROTEIN 53"/>
    <property type="match status" value="1"/>
</dbReference>
<dbReference type="GO" id="GO:0005737">
    <property type="term" value="C:cytoplasm"/>
    <property type="evidence" value="ECO:0007669"/>
    <property type="project" value="TreeGrafter"/>
</dbReference>
<feature type="compositionally biased region" description="Basic residues" evidence="1">
    <location>
        <begin position="416"/>
        <end position="456"/>
    </location>
</feature>
<gene>
    <name evidence="3" type="primary">Rsrc1</name>
</gene>
<accession>A0A1S3F5R4</accession>
<feature type="compositionally biased region" description="Basic residues" evidence="1">
    <location>
        <begin position="107"/>
        <end position="117"/>
    </location>
</feature>
<organism evidence="2 3">
    <name type="scientific">Dipodomys ordii</name>
    <name type="common">Ord's kangaroo rat</name>
    <dbReference type="NCBI Taxonomy" id="10020"/>
    <lineage>
        <taxon>Eukaryota</taxon>
        <taxon>Metazoa</taxon>
        <taxon>Chordata</taxon>
        <taxon>Craniata</taxon>
        <taxon>Vertebrata</taxon>
        <taxon>Euteleostomi</taxon>
        <taxon>Mammalia</taxon>
        <taxon>Eutheria</taxon>
        <taxon>Euarchontoglires</taxon>
        <taxon>Glires</taxon>
        <taxon>Rodentia</taxon>
        <taxon>Castorimorpha</taxon>
        <taxon>Heteromyidae</taxon>
        <taxon>Dipodomyinae</taxon>
        <taxon>Dipodomys</taxon>
    </lineage>
</organism>
<feature type="compositionally biased region" description="Basic and acidic residues" evidence="1">
    <location>
        <begin position="339"/>
        <end position="351"/>
    </location>
</feature>
<feature type="compositionally biased region" description="Basic and acidic residues" evidence="1">
    <location>
        <begin position="389"/>
        <end position="400"/>
    </location>
</feature>
<feature type="region of interest" description="Disordered" evidence="1">
    <location>
        <begin position="539"/>
        <end position="558"/>
    </location>
</feature>
<keyword evidence="2" id="KW-1185">Reference proteome</keyword>
<reference evidence="3" key="1">
    <citation type="submission" date="2025-08" db="UniProtKB">
        <authorList>
            <consortium name="RefSeq"/>
        </authorList>
    </citation>
    <scope>IDENTIFICATION</scope>
    <source>
        <tissue evidence="3">Kidney</tissue>
    </source>
</reference>
<protein>
    <submittedName>
        <fullName evidence="3">Serine/Arginine-related protein 53</fullName>
    </submittedName>
</protein>
<proteinExistence type="predicted"/>
<dbReference type="RefSeq" id="XP_012871590.1">
    <property type="nucleotide sequence ID" value="XM_013016136.1"/>
</dbReference>
<dbReference type="Proteomes" id="UP000081671">
    <property type="component" value="Unplaced"/>
</dbReference>
<dbReference type="InterPro" id="IPR034604">
    <property type="entry name" value="SRRP53"/>
</dbReference>
<dbReference type="CTD" id="51319"/>